<evidence type="ECO:0000259" key="1">
    <source>
        <dbReference type="Pfam" id="PF04233"/>
    </source>
</evidence>
<dbReference type="OrthoDB" id="9813502at2"/>
<sequence length="429" mass="48994">MSGFQFDQAIEFYRNKIKLPTSGWTDIWQEQHSHAFVVAGAAHDALVEDFYNAIQKAKWEGGGYDEFRTRFDEIVAKHGWAHNGAPGWRSKIIYDTNITQAYNAGRYQQMVSLKEFRPYWRYRHTSIEHPRLEHKSWDGLTLPADDPWFGVHMPQNGWGCKCRVDSLTRTEAKQVWEQAGKSGPDTAPPIEWEERVVGKNGSNPRTVRVPKGIDPGFAYNPGKAWLEPHTVPPLQGYDAVLKERGTPWPTGFKSPAPLKPTTIPADVILPAGTAPEMAVADFLDIFGANMETGSVFTDAVGVSIAITKALFHDGTGEFKWLAKPEKIERLRYVNMLAMTLIEPDEIWWAWEEDRAWSNDNPDKPKRWRLKRRYLRAFEVEGTGEYGITVFEWGHTGWTGSTTFMAEPSSDKARLKYFDKQRIGRLVFKK</sequence>
<dbReference type="EMBL" id="AP018738">
    <property type="protein sequence ID" value="BBE51818.1"/>
    <property type="molecule type" value="Genomic_DNA"/>
</dbReference>
<dbReference type="KEGG" id="fam:OYT1_ch2302"/>
<proteinExistence type="predicted"/>
<evidence type="ECO:0000259" key="2">
    <source>
        <dbReference type="Pfam" id="PF18810"/>
    </source>
</evidence>
<dbReference type="InterPro" id="IPR006528">
    <property type="entry name" value="Phage_head_morphogenesis_dom"/>
</dbReference>
<accession>A0A2Z6GE41</accession>
<evidence type="ECO:0000313" key="3">
    <source>
        <dbReference type="EMBL" id="BBE51818.1"/>
    </source>
</evidence>
<organism evidence="3 4">
    <name type="scientific">Ferriphaselus amnicola</name>
    <dbReference type="NCBI Taxonomy" id="1188319"/>
    <lineage>
        <taxon>Bacteria</taxon>
        <taxon>Pseudomonadati</taxon>
        <taxon>Pseudomonadota</taxon>
        <taxon>Betaproteobacteria</taxon>
        <taxon>Nitrosomonadales</taxon>
        <taxon>Gallionellaceae</taxon>
        <taxon>Ferriphaselus</taxon>
    </lineage>
</organism>
<name>A0A2Z6GE41_9PROT</name>
<evidence type="ECO:0000313" key="4">
    <source>
        <dbReference type="Proteomes" id="UP000033070"/>
    </source>
</evidence>
<dbReference type="RefSeq" id="WP_062626729.1">
    <property type="nucleotide sequence ID" value="NZ_AP018738.1"/>
</dbReference>
<keyword evidence="4" id="KW-1185">Reference proteome</keyword>
<dbReference type="STRING" id="1188319.OYT1_01555"/>
<protein>
    <submittedName>
        <fullName evidence="3">Phage Mu protein F like protein</fullName>
    </submittedName>
</protein>
<feature type="domain" description="Phage head morphogenesis" evidence="1">
    <location>
        <begin position="52"/>
        <end position="164"/>
    </location>
</feature>
<dbReference type="InterPro" id="IPR041110">
    <property type="entry name" value="PBECR2"/>
</dbReference>
<reference evidence="3 4" key="1">
    <citation type="submission" date="2018-06" db="EMBL/GenBank/DDBJ databases">
        <title>OYT1 Genome Sequencing.</title>
        <authorList>
            <person name="Kato S."/>
            <person name="Itoh T."/>
            <person name="Ohkuma M."/>
        </authorList>
    </citation>
    <scope>NUCLEOTIDE SEQUENCE [LARGE SCALE GENOMIC DNA]</scope>
    <source>
        <strain evidence="3 4">OYT1</strain>
    </source>
</reference>
<dbReference type="Pfam" id="PF04233">
    <property type="entry name" value="Phage_Mu_F"/>
    <property type="match status" value="1"/>
</dbReference>
<dbReference type="AlphaFoldDB" id="A0A2Z6GE41"/>
<dbReference type="Proteomes" id="UP000033070">
    <property type="component" value="Chromosome"/>
</dbReference>
<dbReference type="Pfam" id="PF18810">
    <property type="entry name" value="PBECR2"/>
    <property type="match status" value="1"/>
</dbReference>
<feature type="domain" description="Phage-Barnase-EndoU-ColicinE5/D-RelE like nuclease 2" evidence="2">
    <location>
        <begin position="281"/>
        <end position="428"/>
    </location>
</feature>
<gene>
    <name evidence="3" type="ORF">OYT1_ch2302</name>
</gene>